<name>A0A9X2YM80_9MYCO</name>
<reference evidence="4" key="1">
    <citation type="submission" date="2020-07" db="EMBL/GenBank/DDBJ databases">
        <authorList>
            <person name="Pettersson B.M.F."/>
            <person name="Behra P.R.K."/>
            <person name="Ramesh M."/>
            <person name="Das S."/>
            <person name="Dasgupta S."/>
            <person name="Kirsebom L.A."/>
        </authorList>
    </citation>
    <scope>NUCLEOTIDE SEQUENCE</scope>
    <source>
        <strain evidence="4">DSM 44615</strain>
    </source>
</reference>
<accession>A0A9X2YM80</accession>
<gene>
    <name evidence="4" type="ORF">H7I41_08575</name>
</gene>
<evidence type="ECO:0000256" key="2">
    <source>
        <dbReference type="SAM" id="SignalP"/>
    </source>
</evidence>
<feature type="domain" description="DUF4185" evidence="3">
    <location>
        <begin position="155"/>
        <end position="482"/>
    </location>
</feature>
<organism evidence="4 5">
    <name type="scientific">[Mycobacterium] manitobense</name>
    <dbReference type="NCBI Taxonomy" id="190147"/>
    <lineage>
        <taxon>Bacteria</taxon>
        <taxon>Bacillati</taxon>
        <taxon>Actinomycetota</taxon>
        <taxon>Actinomycetes</taxon>
        <taxon>Mycobacteriales</taxon>
        <taxon>Mycobacteriaceae</taxon>
        <taxon>Mycolicibacterium</taxon>
    </lineage>
</organism>
<evidence type="ECO:0000313" key="5">
    <source>
        <dbReference type="Proteomes" id="UP001140293"/>
    </source>
</evidence>
<evidence type="ECO:0000256" key="1">
    <source>
        <dbReference type="SAM" id="MobiDB-lite"/>
    </source>
</evidence>
<dbReference type="Pfam" id="PF13810">
    <property type="entry name" value="DUF4185"/>
    <property type="match status" value="1"/>
</dbReference>
<feature type="compositionally biased region" description="Low complexity" evidence="1">
    <location>
        <begin position="52"/>
        <end position="62"/>
    </location>
</feature>
<sequence>MSLRRRLSTVSTASMASAVVVGMTLATGIAPVASAEPCTGAAAAAKPPPTPSGAAAPALPGTDIPPRGHRPAGTNENAPLPRMGQMSRAMLDALSPRPARLEQQARAVPAPAPTPGTANPPSAQTDTPAQAAAPQTPPPTPPGTSLVGWVTGPDSPNQTINRFAITGTDLGIMWDNGDSSNRQVLMAFGDTYGYCSVRGQQWRYNTLFRSQDGALSKTVAVPNAGLSNRYSGAPIWPSGMAKQVVNSPKWAATERGIIPTAGVAIGNTQVMNLMSIRSWDSDGRWTTNFSAIAASSDNGENWTVHPATVRAARADGVPGARFAPGNENFQQGAFLKPGPGDPYLYSFGTPAGRGGAAYISRVGQNQVLDLAKYEYFNAGQNAWVPGNPAAATPVIPGPVSEMSAQYNTYLKQYLVLYGNGANDIVARTAPAPQGPWGPEQLLVRSADIPGGIYAPYLHPWSVGKELYFTLSLWSAYNVMLMRTVLP</sequence>
<comment type="caution">
    <text evidence="4">The sequence shown here is derived from an EMBL/GenBank/DDBJ whole genome shotgun (WGS) entry which is preliminary data.</text>
</comment>
<protein>
    <submittedName>
        <fullName evidence="4">DUF4185 domain-containing protein</fullName>
    </submittedName>
</protein>
<feature type="region of interest" description="Disordered" evidence="1">
    <location>
        <begin position="40"/>
        <end position="82"/>
    </location>
</feature>
<feature type="signal peptide" evidence="2">
    <location>
        <begin position="1"/>
        <end position="35"/>
    </location>
</feature>
<evidence type="ECO:0000259" key="3">
    <source>
        <dbReference type="Pfam" id="PF13810"/>
    </source>
</evidence>
<dbReference type="AlphaFoldDB" id="A0A9X2YM80"/>
<dbReference type="Proteomes" id="UP001140293">
    <property type="component" value="Unassembled WGS sequence"/>
</dbReference>
<reference evidence="4" key="2">
    <citation type="journal article" date="2022" name="BMC Genomics">
        <title>Comparative genome analysis of mycobacteria focusing on tRNA and non-coding RNA.</title>
        <authorList>
            <person name="Behra P.R.K."/>
            <person name="Pettersson B.M.F."/>
            <person name="Ramesh M."/>
            <person name="Das S."/>
            <person name="Dasgupta S."/>
            <person name="Kirsebom L.A."/>
        </authorList>
    </citation>
    <scope>NUCLEOTIDE SEQUENCE</scope>
    <source>
        <strain evidence="4">DSM 44615</strain>
    </source>
</reference>
<dbReference type="InterPro" id="IPR025442">
    <property type="entry name" value="DUF4185"/>
</dbReference>
<keyword evidence="2" id="KW-0732">Signal</keyword>
<feature type="chain" id="PRO_5040814240" evidence="2">
    <location>
        <begin position="36"/>
        <end position="486"/>
    </location>
</feature>
<dbReference type="RefSeq" id="WP_264012153.1">
    <property type="nucleotide sequence ID" value="NZ_JACKSJ010000062.1"/>
</dbReference>
<evidence type="ECO:0000313" key="4">
    <source>
        <dbReference type="EMBL" id="MCV7169975.1"/>
    </source>
</evidence>
<keyword evidence="5" id="KW-1185">Reference proteome</keyword>
<proteinExistence type="predicted"/>
<dbReference type="EMBL" id="JACKSJ010000062">
    <property type="protein sequence ID" value="MCV7169975.1"/>
    <property type="molecule type" value="Genomic_DNA"/>
</dbReference>
<feature type="compositionally biased region" description="Low complexity" evidence="1">
    <location>
        <begin position="105"/>
        <end position="134"/>
    </location>
</feature>
<feature type="region of interest" description="Disordered" evidence="1">
    <location>
        <begin position="98"/>
        <end position="158"/>
    </location>
</feature>